<evidence type="ECO:0000256" key="1">
    <source>
        <dbReference type="SAM" id="MobiDB-lite"/>
    </source>
</evidence>
<feature type="transmembrane region" description="Helical" evidence="2">
    <location>
        <begin position="220"/>
        <end position="240"/>
    </location>
</feature>
<organism evidence="4 5">
    <name type="scientific">Leucobacter insecticola</name>
    <dbReference type="NCBI Taxonomy" id="2714934"/>
    <lineage>
        <taxon>Bacteria</taxon>
        <taxon>Bacillati</taxon>
        <taxon>Actinomycetota</taxon>
        <taxon>Actinomycetes</taxon>
        <taxon>Micrococcales</taxon>
        <taxon>Microbacteriaceae</taxon>
        <taxon>Leucobacter</taxon>
    </lineage>
</organism>
<feature type="chain" id="PRO_5026199913" evidence="3">
    <location>
        <begin position="30"/>
        <end position="259"/>
    </location>
</feature>
<feature type="region of interest" description="Disordered" evidence="1">
    <location>
        <begin position="180"/>
        <end position="208"/>
    </location>
</feature>
<dbReference type="Proteomes" id="UP000501387">
    <property type="component" value="Chromosome"/>
</dbReference>
<dbReference type="RefSeq" id="WP_166322175.1">
    <property type="nucleotide sequence ID" value="NZ_CP049934.1"/>
</dbReference>
<keyword evidence="3" id="KW-0732">Signal</keyword>
<evidence type="ECO:0000256" key="3">
    <source>
        <dbReference type="SAM" id="SignalP"/>
    </source>
</evidence>
<feature type="compositionally biased region" description="Gly residues" evidence="1">
    <location>
        <begin position="184"/>
        <end position="208"/>
    </location>
</feature>
<keyword evidence="5" id="KW-1185">Reference proteome</keyword>
<reference evidence="4 5" key="1">
    <citation type="submission" date="2020-03" db="EMBL/GenBank/DDBJ databases">
        <title>Leucobacter sp. nov., isolated from beetles.</title>
        <authorList>
            <person name="Hyun D.-W."/>
            <person name="Bae J.-W."/>
        </authorList>
    </citation>
    <scope>NUCLEOTIDE SEQUENCE [LARGE SCALE GENOMIC DNA]</scope>
    <source>
        <strain evidence="4 5">HDW9B</strain>
    </source>
</reference>
<keyword evidence="2" id="KW-0472">Membrane</keyword>
<keyword evidence="2" id="KW-0812">Transmembrane</keyword>
<protein>
    <submittedName>
        <fullName evidence="4">Uncharacterized protein</fullName>
    </submittedName>
</protein>
<evidence type="ECO:0000313" key="4">
    <source>
        <dbReference type="EMBL" id="QIM15771.1"/>
    </source>
</evidence>
<evidence type="ECO:0000256" key="2">
    <source>
        <dbReference type="SAM" id="Phobius"/>
    </source>
</evidence>
<proteinExistence type="predicted"/>
<gene>
    <name evidence="4" type="ORF">G7067_04025</name>
</gene>
<accession>A0A6G8FHD2</accession>
<dbReference type="EMBL" id="CP049934">
    <property type="protein sequence ID" value="QIM15771.1"/>
    <property type="molecule type" value="Genomic_DNA"/>
</dbReference>
<keyword evidence="2" id="KW-1133">Transmembrane helix</keyword>
<sequence>MPSASRQLRRILPLAVLGGLLLQASPALAADAPEVVQLSSDGVSYSRSLNALFGPVSLAPLTSTTDEFWVQNAGDEPAYLTIRVIDAEVPDPSLAAALTLSAGPASAAPEAFPLPETGSCVTLAAGTRLAPQEDVRIDSKLALGDLFGTQGQGASIRFTLQVVLSDQQFGQVGQRDCTALPGTDGTGGSGTGAGTGGPDIGAGSNAGNGGGRLETTGAELSSVFGFGAVFALAGVLILAYRRRRRDTTSDTHSGDMPVA</sequence>
<evidence type="ECO:0000313" key="5">
    <source>
        <dbReference type="Proteomes" id="UP000501387"/>
    </source>
</evidence>
<dbReference type="AlphaFoldDB" id="A0A6G8FHD2"/>
<name>A0A6G8FHD2_9MICO</name>
<feature type="signal peptide" evidence="3">
    <location>
        <begin position="1"/>
        <end position="29"/>
    </location>
</feature>
<dbReference type="KEGG" id="lins:G7067_04025"/>